<evidence type="ECO:0000313" key="1">
    <source>
        <dbReference type="EMBL" id="VIO97100.1"/>
    </source>
</evidence>
<dbReference type="KEGG" id="bmy:BM_BM17669"/>
<evidence type="ECO:0000313" key="2">
    <source>
        <dbReference type="Proteomes" id="UP000006672"/>
    </source>
</evidence>
<accession>A0A4E9FR50</accession>
<dbReference type="WBParaSite" id="Bm17669.1">
    <property type="protein sequence ID" value="Bm17669.1"/>
    <property type="gene ID" value="WBGene00268811"/>
</dbReference>
<evidence type="ECO:0000313" key="3">
    <source>
        <dbReference type="WBParaSite" id="Bm17669.1"/>
    </source>
</evidence>
<protein>
    <submittedName>
        <fullName evidence="1 3">Uncharacterized protein</fullName>
    </submittedName>
</protein>
<gene>
    <name evidence="1 3" type="primary">Bm17669</name>
    <name evidence="1" type="ORF">BM_BM17669</name>
</gene>
<dbReference type="CTD" id="66058927"/>
<organism evidence="1">
    <name type="scientific">Brugia malayi</name>
    <name type="common">Filarial nematode worm</name>
    <dbReference type="NCBI Taxonomy" id="6279"/>
    <lineage>
        <taxon>Eukaryota</taxon>
        <taxon>Metazoa</taxon>
        <taxon>Ecdysozoa</taxon>
        <taxon>Nematoda</taxon>
        <taxon>Chromadorea</taxon>
        <taxon>Rhabditida</taxon>
        <taxon>Spirurina</taxon>
        <taxon>Spiruromorpha</taxon>
        <taxon>Filarioidea</taxon>
        <taxon>Onchocercidae</taxon>
        <taxon>Brugia</taxon>
    </lineage>
</organism>
<reference evidence="1" key="2">
    <citation type="submission" date="2019-04" db="EMBL/GenBank/DDBJ databases">
        <authorList>
            <person name="Howe K."/>
            <person name="Paulini M."/>
            <person name="Williams G."/>
        </authorList>
    </citation>
    <scope>NUCLEOTIDE SEQUENCE [LARGE SCALE GENOMIC DNA]</scope>
    <source>
        <strain evidence="1">FR3</strain>
    </source>
</reference>
<dbReference type="RefSeq" id="XP_042936821.1">
    <property type="nucleotide sequence ID" value="XM_043080887.1"/>
</dbReference>
<reference evidence="2" key="1">
    <citation type="journal article" date="2007" name="Science">
        <title>Draft genome of the filarial nematode parasite Brugia malayi.</title>
        <authorList>
            <person name="Ghedin E."/>
            <person name="Wang S."/>
            <person name="Spiro D."/>
            <person name="Caler E."/>
            <person name="Zhao Q."/>
            <person name="Crabtree J."/>
            <person name="Allen J.E."/>
            <person name="Delcher A.L."/>
            <person name="Guiliano D.B."/>
            <person name="Miranda-Saavedra D."/>
            <person name="Angiuoli S.V."/>
            <person name="Creasy T."/>
            <person name="Amedeo P."/>
            <person name="Haas B."/>
            <person name="El-Sayed N.M."/>
            <person name="Wortman J.R."/>
            <person name="Feldblyum T."/>
            <person name="Tallon L."/>
            <person name="Schatz M."/>
            <person name="Shumway M."/>
            <person name="Koo H."/>
            <person name="Salzberg S.L."/>
            <person name="Schobel S."/>
            <person name="Pertea M."/>
            <person name="Pop M."/>
            <person name="White O."/>
            <person name="Barton G.J."/>
            <person name="Carlow C.K."/>
            <person name="Crawford M.J."/>
            <person name="Daub J."/>
            <person name="Dimmic M.W."/>
            <person name="Estes C.F."/>
            <person name="Foster J.M."/>
            <person name="Ganatra M."/>
            <person name="Gregory W.F."/>
            <person name="Johnson N.M."/>
            <person name="Jin J."/>
            <person name="Komuniecki R."/>
            <person name="Korf I."/>
            <person name="Kumar S."/>
            <person name="Laney S."/>
            <person name="Li B.W."/>
            <person name="Li W."/>
            <person name="Lindblom T.H."/>
            <person name="Lustigman S."/>
            <person name="Ma D."/>
            <person name="Maina C.V."/>
            <person name="Martin D.M."/>
            <person name="McCarter J.P."/>
            <person name="McReynolds L."/>
            <person name="Mitreva M."/>
            <person name="Nutman T.B."/>
            <person name="Parkinson J."/>
            <person name="Peregrin-Alvarez J.M."/>
            <person name="Poole C."/>
            <person name="Ren Q."/>
            <person name="Saunders L."/>
            <person name="Sluder A.E."/>
            <person name="Smith K."/>
            <person name="Stanke M."/>
            <person name="Unnasch T.R."/>
            <person name="Ware J."/>
            <person name="Wei A.D."/>
            <person name="Weil G."/>
            <person name="Williams D.J."/>
            <person name="Zhang Y."/>
            <person name="Williams S.A."/>
            <person name="Fraser-Liggett C."/>
            <person name="Slatko B."/>
            <person name="Blaxter M.L."/>
            <person name="Scott A.L."/>
        </authorList>
    </citation>
    <scope>NUCLEOTIDE SEQUENCE</scope>
    <source>
        <strain evidence="2">FR3</strain>
    </source>
</reference>
<keyword evidence="2" id="KW-1185">Reference proteome</keyword>
<dbReference type="EMBL" id="CAAKNF010000194">
    <property type="protein sequence ID" value="VIO97100.1"/>
    <property type="molecule type" value="Genomic_DNA"/>
</dbReference>
<dbReference type="Proteomes" id="UP000006672">
    <property type="component" value="Unassembled WGS sequence"/>
</dbReference>
<reference evidence="3" key="3">
    <citation type="submission" date="2019-12" db="UniProtKB">
        <authorList>
            <consortium name="WormBaseParasite"/>
        </authorList>
    </citation>
    <scope>IDENTIFICATION</scope>
</reference>
<dbReference type="AlphaFoldDB" id="A0A4E9FR50"/>
<sequence>MQQNAYPERICVSDRNAATSLAYRMLRQLKKMKSQWSIPWPMATEAIIKGTVKRKRPELMLHNVMAFVHSG</sequence>
<proteinExistence type="predicted"/>
<dbReference type="GeneID" id="66058927"/>
<accession>A0A5S6PE90</accession>
<name>A0A4E9FR50_BRUMA</name>